<name>A0A2M4B4U8_9DIPT</name>
<organism evidence="2">
    <name type="scientific">Anopheles triannulatus</name>
    <dbReference type="NCBI Taxonomy" id="58253"/>
    <lineage>
        <taxon>Eukaryota</taxon>
        <taxon>Metazoa</taxon>
        <taxon>Ecdysozoa</taxon>
        <taxon>Arthropoda</taxon>
        <taxon>Hexapoda</taxon>
        <taxon>Insecta</taxon>
        <taxon>Pterygota</taxon>
        <taxon>Neoptera</taxon>
        <taxon>Endopterygota</taxon>
        <taxon>Diptera</taxon>
        <taxon>Nematocera</taxon>
        <taxon>Culicoidea</taxon>
        <taxon>Culicidae</taxon>
        <taxon>Anophelinae</taxon>
        <taxon>Anopheles</taxon>
    </lineage>
</organism>
<evidence type="ECO:0000313" key="2">
    <source>
        <dbReference type="EMBL" id="MBW48083.1"/>
    </source>
</evidence>
<dbReference type="EMBL" id="GGFK01014762">
    <property type="protein sequence ID" value="MBW48083.1"/>
    <property type="molecule type" value="Transcribed_RNA"/>
</dbReference>
<protein>
    <submittedName>
        <fullName evidence="2">Putative secreted protein</fullName>
    </submittedName>
</protein>
<feature type="region of interest" description="Disordered" evidence="1">
    <location>
        <begin position="30"/>
        <end position="88"/>
    </location>
</feature>
<feature type="compositionally biased region" description="Basic and acidic residues" evidence="1">
    <location>
        <begin position="43"/>
        <end position="59"/>
    </location>
</feature>
<accession>A0A2M4B4U8</accession>
<reference evidence="2" key="1">
    <citation type="submission" date="2018-01" db="EMBL/GenBank/DDBJ databases">
        <title>An insight into the sialome of Amazonian anophelines.</title>
        <authorList>
            <person name="Ribeiro J.M."/>
            <person name="Scarpassa V."/>
            <person name="Calvo E."/>
        </authorList>
    </citation>
    <scope>NUCLEOTIDE SEQUENCE</scope>
    <source>
        <tissue evidence="2">Salivary glands</tissue>
    </source>
</reference>
<dbReference type="AlphaFoldDB" id="A0A2M4B4U8"/>
<sequence>MRKFPRSGQWPLRHLQSDAGVCASALGGASARRVQPVQGQTPEDVRQRSGTRAPDERVPPEPALHPLAQPCQPGLHGGRQPSGRSDGG</sequence>
<proteinExistence type="predicted"/>
<evidence type="ECO:0000256" key="1">
    <source>
        <dbReference type="SAM" id="MobiDB-lite"/>
    </source>
</evidence>